<dbReference type="SMART" id="SM00164">
    <property type="entry name" value="TBC"/>
    <property type="match status" value="1"/>
</dbReference>
<dbReference type="GO" id="GO:0005096">
    <property type="term" value="F:GTPase activator activity"/>
    <property type="evidence" value="ECO:0007669"/>
    <property type="project" value="TreeGrafter"/>
</dbReference>
<proteinExistence type="predicted"/>
<dbReference type="EMBL" id="GGEC01046177">
    <property type="protein sequence ID" value="MBX26661.1"/>
    <property type="molecule type" value="Transcribed_RNA"/>
</dbReference>
<dbReference type="Pfam" id="PF00566">
    <property type="entry name" value="RabGAP-TBC"/>
    <property type="match status" value="1"/>
</dbReference>
<dbReference type="FunFam" id="1.10.8.270:FF:000025">
    <property type="entry name" value="TBC1 domain family member 15-like"/>
    <property type="match status" value="1"/>
</dbReference>
<dbReference type="InterPro" id="IPR000195">
    <property type="entry name" value="Rab-GAP-TBC_dom"/>
</dbReference>
<organism evidence="2">
    <name type="scientific">Rhizophora mucronata</name>
    <name type="common">Asiatic mangrove</name>
    <dbReference type="NCBI Taxonomy" id="61149"/>
    <lineage>
        <taxon>Eukaryota</taxon>
        <taxon>Viridiplantae</taxon>
        <taxon>Streptophyta</taxon>
        <taxon>Embryophyta</taxon>
        <taxon>Tracheophyta</taxon>
        <taxon>Spermatophyta</taxon>
        <taxon>Magnoliopsida</taxon>
        <taxon>eudicotyledons</taxon>
        <taxon>Gunneridae</taxon>
        <taxon>Pentapetalae</taxon>
        <taxon>rosids</taxon>
        <taxon>fabids</taxon>
        <taxon>Malpighiales</taxon>
        <taxon>Rhizophoraceae</taxon>
        <taxon>Rhizophora</taxon>
    </lineage>
</organism>
<dbReference type="PANTHER" id="PTHR22957:SF533">
    <property type="entry name" value="TBC1 DOMAIN FAMILY MEMBER 15-LIKE ISOFORM X1"/>
    <property type="match status" value="1"/>
</dbReference>
<dbReference type="SUPFAM" id="SSF47923">
    <property type="entry name" value="Ypt/Rab-GAP domain of gyp1p"/>
    <property type="match status" value="1"/>
</dbReference>
<protein>
    <recommendedName>
        <fullName evidence="1">Rab-GAP TBC domain-containing protein</fullName>
    </recommendedName>
</protein>
<reference evidence="2" key="1">
    <citation type="submission" date="2018-02" db="EMBL/GenBank/DDBJ databases">
        <title>Rhizophora mucronata_Transcriptome.</title>
        <authorList>
            <person name="Meera S.P."/>
            <person name="Sreeshan A."/>
            <person name="Augustine A."/>
        </authorList>
    </citation>
    <scope>NUCLEOTIDE SEQUENCE</scope>
    <source>
        <tissue evidence="2">Leaf</tissue>
    </source>
</reference>
<dbReference type="InterPro" id="IPR035969">
    <property type="entry name" value="Rab-GAP_TBC_sf"/>
</dbReference>
<feature type="domain" description="Rab-GAP TBC" evidence="1">
    <location>
        <begin position="78"/>
        <end position="286"/>
    </location>
</feature>
<dbReference type="AlphaFoldDB" id="A0A2P2M8W9"/>
<dbReference type="Gene3D" id="1.10.8.270">
    <property type="entry name" value="putative rabgap domain of human tbc1 domain family member 14 like domains"/>
    <property type="match status" value="1"/>
</dbReference>
<evidence type="ECO:0000313" key="2">
    <source>
        <dbReference type="EMBL" id="MBX26661.1"/>
    </source>
</evidence>
<evidence type="ECO:0000259" key="1">
    <source>
        <dbReference type="PROSITE" id="PS50086"/>
    </source>
</evidence>
<sequence length="286" mass="32854">MPLLKRFSGSKWISMRKAGGDEFGDFYPTRPECQADLPKTRFKPRPGKTLSPRRWQAAFSEDGHLNIAKVLRRIQRGGVHPAIKGFVWEFLLGCYDPNSKFEERNQLREYRRELYSRWKFECHDLVPVVGSGKLITTPIITDDGQPVIGSSTSSGHGRHVSGSISDKKVIQWMLNLHQIGLDVVRTDQALVFYQSEINQAKLWDVLAVYAWVDNDIGYVQGMNDICSPMIILLKNEADAFWCFDHAMRRLRDNFKCTTNSIGVQTQLSRLSQRIWMLGNICLHFEC</sequence>
<dbReference type="PANTHER" id="PTHR22957">
    <property type="entry name" value="TBC1 DOMAIN FAMILY MEMBER GTPASE-ACTIVATING PROTEIN"/>
    <property type="match status" value="1"/>
</dbReference>
<name>A0A2P2M8W9_RHIMU</name>
<dbReference type="PROSITE" id="PS50086">
    <property type="entry name" value="TBC_RABGAP"/>
    <property type="match status" value="1"/>
</dbReference>
<accession>A0A2P2M8W9</accession>